<name>A0A845LCZ9_HELGE</name>
<protein>
    <submittedName>
        <fullName evidence="1">Uncharacterized protein</fullName>
    </submittedName>
</protein>
<evidence type="ECO:0000313" key="2">
    <source>
        <dbReference type="Proteomes" id="UP000471031"/>
    </source>
</evidence>
<organism evidence="1 2">
    <name type="scientific">Heliomicrobium gestii</name>
    <name type="common">Heliobacterium gestii</name>
    <dbReference type="NCBI Taxonomy" id="2699"/>
    <lineage>
        <taxon>Bacteria</taxon>
        <taxon>Bacillati</taxon>
        <taxon>Bacillota</taxon>
        <taxon>Clostridia</taxon>
        <taxon>Eubacteriales</taxon>
        <taxon>Heliobacteriaceae</taxon>
        <taxon>Heliomicrobium</taxon>
    </lineage>
</organism>
<dbReference type="EMBL" id="WXEX01000007">
    <property type="protein sequence ID" value="MZP43244.1"/>
    <property type="molecule type" value="Genomic_DNA"/>
</dbReference>
<evidence type="ECO:0000313" key="1">
    <source>
        <dbReference type="EMBL" id="MZP43244.1"/>
    </source>
</evidence>
<gene>
    <name evidence="1" type="ORF">GTO89_09355</name>
</gene>
<comment type="caution">
    <text evidence="1">The sequence shown here is derived from an EMBL/GenBank/DDBJ whole genome shotgun (WGS) entry which is preliminary data.</text>
</comment>
<keyword evidence="2" id="KW-1185">Reference proteome</keyword>
<proteinExistence type="predicted"/>
<accession>A0A845LCZ9</accession>
<reference evidence="1 2" key="1">
    <citation type="submission" date="2020-01" db="EMBL/GenBank/DDBJ databases">
        <title>Whole genome sequence of Heliobacterium gestii DSM 11169.</title>
        <authorList>
            <person name="Kyndt J.A."/>
            <person name="Meyer T.E."/>
        </authorList>
    </citation>
    <scope>NUCLEOTIDE SEQUENCE [LARGE SCALE GENOMIC DNA]</scope>
    <source>
        <strain evidence="1 2">DSM 11169</strain>
    </source>
</reference>
<dbReference type="AlphaFoldDB" id="A0A845LCZ9"/>
<dbReference type="RefSeq" id="WP_161261824.1">
    <property type="nucleotide sequence ID" value="NZ_JAFBDC010000013.1"/>
</dbReference>
<sequence>MPKSSFTKHFHQVWSKAKQIDENVFSQLLTIVQGIAAAERYTYRLNIG</sequence>
<dbReference type="Proteomes" id="UP000471031">
    <property type="component" value="Unassembled WGS sequence"/>
</dbReference>